<dbReference type="OrthoDB" id="6658504at2"/>
<organism evidence="3 4">
    <name type="scientific">Psychrobacter urativorans</name>
    <dbReference type="NCBI Taxonomy" id="45610"/>
    <lineage>
        <taxon>Bacteria</taxon>
        <taxon>Pseudomonadati</taxon>
        <taxon>Pseudomonadota</taxon>
        <taxon>Gammaproteobacteria</taxon>
        <taxon>Moraxellales</taxon>
        <taxon>Moraxellaceae</taxon>
        <taxon>Psychrobacter</taxon>
    </lineage>
</organism>
<accession>A0A0M4TBG0</accession>
<reference evidence="3 4" key="1">
    <citation type="submission" date="2015-09" db="EMBL/GenBank/DDBJ databases">
        <title>Complete genome of Psychrobacter urativorans R10.10B.</title>
        <authorList>
            <person name="See-Too W.S."/>
            <person name="Chan K.G."/>
        </authorList>
    </citation>
    <scope>NUCLEOTIDE SEQUENCE [LARGE SCALE GENOMIC DNA]</scope>
    <source>
        <strain evidence="3 4">R10.10B</strain>
    </source>
</reference>
<evidence type="ECO:0000256" key="2">
    <source>
        <dbReference type="SAM" id="Phobius"/>
    </source>
</evidence>
<keyword evidence="2" id="KW-1133">Transmembrane helix</keyword>
<proteinExistence type="predicted"/>
<feature type="coiled-coil region" evidence="1">
    <location>
        <begin position="36"/>
        <end position="70"/>
    </location>
</feature>
<keyword evidence="2" id="KW-0472">Membrane</keyword>
<dbReference type="EMBL" id="CP012678">
    <property type="protein sequence ID" value="ALF59008.1"/>
    <property type="molecule type" value="Genomic_DNA"/>
</dbReference>
<evidence type="ECO:0000256" key="1">
    <source>
        <dbReference type="SAM" id="Coils"/>
    </source>
</evidence>
<evidence type="ECO:0000313" key="3">
    <source>
        <dbReference type="EMBL" id="ALF59008.1"/>
    </source>
</evidence>
<keyword evidence="2" id="KW-0812">Transmembrane</keyword>
<evidence type="ECO:0000313" key="4">
    <source>
        <dbReference type="Proteomes" id="UP000059847"/>
    </source>
</evidence>
<dbReference type="STRING" id="45610.AOC03_02200"/>
<feature type="transmembrane region" description="Helical" evidence="2">
    <location>
        <begin position="135"/>
        <end position="153"/>
    </location>
</feature>
<name>A0A0M4TBG0_9GAMM</name>
<keyword evidence="4" id="KW-1185">Reference proteome</keyword>
<dbReference type="AlphaFoldDB" id="A0A0M4TBG0"/>
<gene>
    <name evidence="3" type="ORF">AOC03_02200</name>
</gene>
<dbReference type="RefSeq" id="WP_062533404.1">
    <property type="nucleotide sequence ID" value="NZ_CP012678.1"/>
</dbReference>
<protein>
    <submittedName>
        <fullName evidence="3">Uncharacterized protein</fullName>
    </submittedName>
</protein>
<dbReference type="KEGG" id="pur:AOC03_02200"/>
<dbReference type="Proteomes" id="UP000059847">
    <property type="component" value="Chromosome"/>
</dbReference>
<keyword evidence="1" id="KW-0175">Coiled coil</keyword>
<sequence>MFNSDPNSKFVKVKLPKTVIMMIEKGNIVLAIKTLAADENISMDVAKERIDAYEAEFKAKQQQKLNAIANKQGIPTEALTFDGEQAREDIPVLIKDHVKSTPDQQSFKTLQRGLDSKLNELAYNKPLVPYWLKRIFVIIIIMAGLFWILWRVFG</sequence>